<comment type="caution">
    <text evidence="4">The sequence shown here is derived from an EMBL/GenBank/DDBJ whole genome shotgun (WGS) entry which is preliminary data.</text>
</comment>
<dbReference type="Proteomes" id="UP000242972">
    <property type="component" value="Unassembled WGS sequence"/>
</dbReference>
<evidence type="ECO:0000256" key="1">
    <source>
        <dbReference type="PROSITE-ProRule" id="PRU00339"/>
    </source>
</evidence>
<organism evidence="4 5">
    <name type="scientific">Sulfobacillus benefaciens</name>
    <dbReference type="NCBI Taxonomy" id="453960"/>
    <lineage>
        <taxon>Bacteria</taxon>
        <taxon>Bacillati</taxon>
        <taxon>Bacillota</taxon>
        <taxon>Clostridia</taxon>
        <taxon>Eubacteriales</taxon>
        <taxon>Clostridiales Family XVII. Incertae Sedis</taxon>
        <taxon>Sulfobacillus</taxon>
    </lineage>
</organism>
<dbReference type="PANTHER" id="PTHR44809:SF1">
    <property type="entry name" value="PROTEIN O-MANNOSYL-TRANSFERASE TMTC1"/>
    <property type="match status" value="1"/>
</dbReference>
<accession>A0A2T2XGN4</accession>
<keyword evidence="2" id="KW-0067">ATP-binding</keyword>
<dbReference type="InterPro" id="IPR019734">
    <property type="entry name" value="TPR_rpt"/>
</dbReference>
<protein>
    <recommendedName>
        <fullName evidence="3">ATP-grasp domain-containing protein</fullName>
    </recommendedName>
</protein>
<dbReference type="PROSITE" id="PS50975">
    <property type="entry name" value="ATP_GRASP"/>
    <property type="match status" value="1"/>
</dbReference>
<dbReference type="SMART" id="SM00028">
    <property type="entry name" value="TPR"/>
    <property type="match status" value="3"/>
</dbReference>
<dbReference type="PROSITE" id="PS50005">
    <property type="entry name" value="TPR"/>
    <property type="match status" value="2"/>
</dbReference>
<feature type="repeat" description="TPR" evidence="1">
    <location>
        <begin position="72"/>
        <end position="105"/>
    </location>
</feature>
<dbReference type="InterPro" id="IPR052943">
    <property type="entry name" value="TMTC_O-mannosyl-trnsfr"/>
</dbReference>
<evidence type="ECO:0000259" key="3">
    <source>
        <dbReference type="PROSITE" id="PS50975"/>
    </source>
</evidence>
<reference evidence="4 5" key="1">
    <citation type="journal article" date="2014" name="BMC Genomics">
        <title>Comparison of environmental and isolate Sulfobacillus genomes reveals diverse carbon, sulfur, nitrogen, and hydrogen metabolisms.</title>
        <authorList>
            <person name="Justice N.B."/>
            <person name="Norman A."/>
            <person name="Brown C.T."/>
            <person name="Singh A."/>
            <person name="Thomas B.C."/>
            <person name="Banfield J.F."/>
        </authorList>
    </citation>
    <scope>NUCLEOTIDE SEQUENCE [LARGE SCALE GENOMIC DNA]</scope>
    <source>
        <strain evidence="4">AMDSBA4</strain>
    </source>
</reference>
<gene>
    <name evidence="4" type="ORF">C7B46_08485</name>
</gene>
<evidence type="ECO:0000256" key="2">
    <source>
        <dbReference type="PROSITE-ProRule" id="PRU00409"/>
    </source>
</evidence>
<evidence type="ECO:0000313" key="4">
    <source>
        <dbReference type="EMBL" id="PSR33637.1"/>
    </source>
</evidence>
<dbReference type="AlphaFoldDB" id="A0A2T2XGN4"/>
<proteinExistence type="predicted"/>
<dbReference type="PANTHER" id="PTHR44809">
    <property type="match status" value="1"/>
</dbReference>
<dbReference type="EMBL" id="PXYW01000017">
    <property type="protein sequence ID" value="PSR33637.1"/>
    <property type="molecule type" value="Genomic_DNA"/>
</dbReference>
<dbReference type="InterPro" id="IPR011990">
    <property type="entry name" value="TPR-like_helical_dom_sf"/>
</dbReference>
<feature type="domain" description="ATP-grasp" evidence="3">
    <location>
        <begin position="281"/>
        <end position="487"/>
    </location>
</feature>
<dbReference type="GO" id="GO:0005524">
    <property type="term" value="F:ATP binding"/>
    <property type="evidence" value="ECO:0007669"/>
    <property type="project" value="UniProtKB-UniRule"/>
</dbReference>
<dbReference type="Pfam" id="PF13432">
    <property type="entry name" value="TPR_16"/>
    <property type="match status" value="2"/>
</dbReference>
<sequence length="493" mass="54951">MVGDVVGPEPDGSTLWRVDRESLLTDLAALIERDPCNISLRFHYANVLAELGRTDEAIAAYWDLLTRDPSHRGSLNNLGVLLYSANRWQAARTCFAEAVSIYPEDPVGHLNLGNVLRESGDLHAALEQYVKCLALDADNRQAHRGLAMVFDELGDETKAWFHRDAGFKGAAIQFLPYYGRGPGVPLLVLSTAGRGNTPLGPLLNTQIFRTSVAVVEYVEQAHSLSPYQLIVNGISDADGSQDALMTAEDLLRGMALPVINRPDQVGRTGRAAVARILAGIPGVITPRISPIARDEITRNKTQAIVEKYRLDFPLLLRTPGFHTGRHFLRIDDESRLKEGALSLPGEYLLAIQYLDTRETDGYFRKYRVMMIDGILYPYHLALSRHWKVHYFTSDMASRSDHRKEEARFLDDMAGSLGERVMNILHRISTLLNLDYAGIDFGINAKGDLVLFEANATMVVNPPETGEKWDYKRQAFAQISSAFERMLINRAGEA</sequence>
<dbReference type="InterPro" id="IPR011761">
    <property type="entry name" value="ATP-grasp"/>
</dbReference>
<dbReference type="Gene3D" id="1.25.40.10">
    <property type="entry name" value="Tetratricopeptide repeat domain"/>
    <property type="match status" value="1"/>
</dbReference>
<evidence type="ECO:0000313" key="5">
    <source>
        <dbReference type="Proteomes" id="UP000242972"/>
    </source>
</evidence>
<dbReference type="GO" id="GO:0046872">
    <property type="term" value="F:metal ion binding"/>
    <property type="evidence" value="ECO:0007669"/>
    <property type="project" value="InterPro"/>
</dbReference>
<keyword evidence="1" id="KW-0802">TPR repeat</keyword>
<dbReference type="SUPFAM" id="SSF48452">
    <property type="entry name" value="TPR-like"/>
    <property type="match status" value="1"/>
</dbReference>
<keyword evidence="2" id="KW-0547">Nucleotide-binding</keyword>
<feature type="repeat" description="TPR" evidence="1">
    <location>
        <begin position="106"/>
        <end position="139"/>
    </location>
</feature>
<name>A0A2T2XGN4_9FIRM</name>
<dbReference type="SUPFAM" id="SSF56059">
    <property type="entry name" value="Glutathione synthetase ATP-binding domain-like"/>
    <property type="match status" value="1"/>
</dbReference>